<accession>A0ABD3Q6G5</accession>
<sequence length="448" mass="50682">MEFTGLIISRSADDLPFKEFAAAASISHSTAETTACTAHSRQRGGRASSLQDGLFTLGRKTECLIRNLRFDNVVLQSRHEDMTRLVVELEDELRSLDKMIESNDCVEQKENTDESQEHTQERFDDSAEEADSETKQPQSNNVPQHIKKDMVNKNIDFGDDSSRDGTGSLDLSTMTGATHHHNSEQDKHPIRKLFQWGRNRDRQRLSSSLGSTASESNSTTAASTSNRKRDRDNKKNSADEESISSHAQSVSSAPIFPWLGDPAPRRYSELDHHHRQTTNNNGNLFHRMLQRNSMNGNDNHSHVSIIEEEKATTTSFQSSNDNDSTNNNVSSSDSELLSTLDLKLRGCELAKSSLQELHTLQTRNLLDLELQYIHTRIDSESQSQQMSLQLNDLRKNFSYCQKENKRKERLLREAMGKAKKANDREELLLEEVDCVRTELFALSGELGE</sequence>
<evidence type="ECO:0000313" key="3">
    <source>
        <dbReference type="EMBL" id="KAL3795972.1"/>
    </source>
</evidence>
<feature type="compositionally biased region" description="Low complexity" evidence="2">
    <location>
        <begin position="206"/>
        <end position="225"/>
    </location>
</feature>
<feature type="compositionally biased region" description="Low complexity" evidence="2">
    <location>
        <begin position="312"/>
        <end position="334"/>
    </location>
</feature>
<feature type="region of interest" description="Disordered" evidence="2">
    <location>
        <begin position="310"/>
        <end position="334"/>
    </location>
</feature>
<feature type="region of interest" description="Disordered" evidence="2">
    <location>
        <begin position="101"/>
        <end position="258"/>
    </location>
</feature>
<evidence type="ECO:0000256" key="2">
    <source>
        <dbReference type="SAM" id="MobiDB-lite"/>
    </source>
</evidence>
<dbReference type="AlphaFoldDB" id="A0ABD3Q6G5"/>
<organism evidence="3 4">
    <name type="scientific">Cyclotella atomus</name>
    <dbReference type="NCBI Taxonomy" id="382360"/>
    <lineage>
        <taxon>Eukaryota</taxon>
        <taxon>Sar</taxon>
        <taxon>Stramenopiles</taxon>
        <taxon>Ochrophyta</taxon>
        <taxon>Bacillariophyta</taxon>
        <taxon>Coscinodiscophyceae</taxon>
        <taxon>Thalassiosirophycidae</taxon>
        <taxon>Stephanodiscales</taxon>
        <taxon>Stephanodiscaceae</taxon>
        <taxon>Cyclotella</taxon>
    </lineage>
</organism>
<evidence type="ECO:0000256" key="1">
    <source>
        <dbReference type="SAM" id="Coils"/>
    </source>
</evidence>
<dbReference type="Proteomes" id="UP001530400">
    <property type="component" value="Unassembled WGS sequence"/>
</dbReference>
<feature type="compositionally biased region" description="Basic and acidic residues" evidence="2">
    <location>
        <begin position="101"/>
        <end position="125"/>
    </location>
</feature>
<keyword evidence="4" id="KW-1185">Reference proteome</keyword>
<reference evidence="3 4" key="1">
    <citation type="submission" date="2024-10" db="EMBL/GenBank/DDBJ databases">
        <title>Updated reference genomes for cyclostephanoid diatoms.</title>
        <authorList>
            <person name="Roberts W.R."/>
            <person name="Alverson A.J."/>
        </authorList>
    </citation>
    <scope>NUCLEOTIDE SEQUENCE [LARGE SCALE GENOMIC DNA]</scope>
    <source>
        <strain evidence="3 4">AJA010-31</strain>
    </source>
</reference>
<evidence type="ECO:0000313" key="4">
    <source>
        <dbReference type="Proteomes" id="UP001530400"/>
    </source>
</evidence>
<keyword evidence="1" id="KW-0175">Coiled coil</keyword>
<comment type="caution">
    <text evidence="3">The sequence shown here is derived from an EMBL/GenBank/DDBJ whole genome shotgun (WGS) entry which is preliminary data.</text>
</comment>
<feature type="coiled-coil region" evidence="1">
    <location>
        <begin position="404"/>
        <end position="431"/>
    </location>
</feature>
<feature type="coiled-coil region" evidence="1">
    <location>
        <begin position="72"/>
        <end position="99"/>
    </location>
</feature>
<feature type="compositionally biased region" description="Basic and acidic residues" evidence="2">
    <location>
        <begin position="227"/>
        <end position="238"/>
    </location>
</feature>
<dbReference type="EMBL" id="JALLPJ020000305">
    <property type="protein sequence ID" value="KAL3795972.1"/>
    <property type="molecule type" value="Genomic_DNA"/>
</dbReference>
<protein>
    <submittedName>
        <fullName evidence="3">Uncharacterized protein</fullName>
    </submittedName>
</protein>
<proteinExistence type="predicted"/>
<name>A0ABD3Q6G5_9STRA</name>
<gene>
    <name evidence="3" type="ORF">ACHAWO_013103</name>
</gene>